<accession>A0A8J3IET3</accession>
<evidence type="ECO:0000313" key="1">
    <source>
        <dbReference type="EMBL" id="GHO93041.1"/>
    </source>
</evidence>
<gene>
    <name evidence="1" type="ORF">KSF_030890</name>
</gene>
<dbReference type="RefSeq" id="WP_220203847.1">
    <property type="nucleotide sequence ID" value="NZ_BNJK01000001.1"/>
</dbReference>
<dbReference type="EMBL" id="BNJK01000001">
    <property type="protein sequence ID" value="GHO93041.1"/>
    <property type="molecule type" value="Genomic_DNA"/>
</dbReference>
<organism evidence="1 2">
    <name type="scientific">Reticulibacter mediterranei</name>
    <dbReference type="NCBI Taxonomy" id="2778369"/>
    <lineage>
        <taxon>Bacteria</taxon>
        <taxon>Bacillati</taxon>
        <taxon>Chloroflexota</taxon>
        <taxon>Ktedonobacteria</taxon>
        <taxon>Ktedonobacterales</taxon>
        <taxon>Reticulibacteraceae</taxon>
        <taxon>Reticulibacter</taxon>
    </lineage>
</organism>
<evidence type="ECO:0000313" key="2">
    <source>
        <dbReference type="Proteomes" id="UP000597444"/>
    </source>
</evidence>
<reference evidence="1" key="1">
    <citation type="submission" date="2020-10" db="EMBL/GenBank/DDBJ databases">
        <title>Taxonomic study of unclassified bacteria belonging to the class Ktedonobacteria.</title>
        <authorList>
            <person name="Yabe S."/>
            <person name="Wang C.M."/>
            <person name="Zheng Y."/>
            <person name="Sakai Y."/>
            <person name="Cavaletti L."/>
            <person name="Monciardini P."/>
            <person name="Donadio S."/>
        </authorList>
    </citation>
    <scope>NUCLEOTIDE SEQUENCE</scope>
    <source>
        <strain evidence="1">ID150040</strain>
    </source>
</reference>
<keyword evidence="2" id="KW-1185">Reference proteome</keyword>
<evidence type="ECO:0008006" key="3">
    <source>
        <dbReference type="Google" id="ProtNLM"/>
    </source>
</evidence>
<dbReference type="AlphaFoldDB" id="A0A8J3IET3"/>
<dbReference type="Proteomes" id="UP000597444">
    <property type="component" value="Unassembled WGS sequence"/>
</dbReference>
<name>A0A8J3IET3_9CHLR</name>
<proteinExistence type="predicted"/>
<comment type="caution">
    <text evidence="1">The sequence shown here is derived from an EMBL/GenBank/DDBJ whole genome shotgun (WGS) entry which is preliminary data.</text>
</comment>
<sequence length="198" mass="21252">MGRVLGILFLLLVLFFGLAMMQGGKPGQSMASPAATADSLVGRPSISASFINEVLIACHSPAHGKGQTLYDLGVQYGIDPAWPLAFFLHESSCGTQGMAVITHSLGNLRCFSGSVCVNTVGNSCQPGQSCYAFFRSWEQGFEAWYQLIGNYYIKQRGLTTIARVIPVYAPAADDNDESAYIRAVTSSVAAWRSGRVLV</sequence>
<protein>
    <recommendedName>
        <fullName evidence="3">Mannosyl-glycoprotein endo-beta-N-acetylglucosamidase-like domain-containing protein</fullName>
    </recommendedName>
</protein>